<dbReference type="PROSITE" id="PS50923">
    <property type="entry name" value="SUSHI"/>
    <property type="match status" value="1"/>
</dbReference>
<keyword evidence="5" id="KW-1185">Reference proteome</keyword>
<dbReference type="OrthoDB" id="9984531at2759"/>
<dbReference type="Proteomes" id="UP000887013">
    <property type="component" value="Unassembled WGS sequence"/>
</dbReference>
<dbReference type="Gene3D" id="2.10.70.10">
    <property type="entry name" value="Complement Module, domain 1"/>
    <property type="match status" value="1"/>
</dbReference>
<accession>A0A8X6T3Q3</accession>
<feature type="domain" description="Sushi" evidence="3">
    <location>
        <begin position="63"/>
        <end position="137"/>
    </location>
</feature>
<feature type="non-terminal residue" evidence="4">
    <location>
        <position position="166"/>
    </location>
</feature>
<evidence type="ECO:0000313" key="5">
    <source>
        <dbReference type="Proteomes" id="UP000887013"/>
    </source>
</evidence>
<evidence type="ECO:0000256" key="2">
    <source>
        <dbReference type="PROSITE-ProRule" id="PRU00302"/>
    </source>
</evidence>
<evidence type="ECO:0000256" key="1">
    <source>
        <dbReference type="ARBA" id="ARBA00023157"/>
    </source>
</evidence>
<dbReference type="InterPro" id="IPR000436">
    <property type="entry name" value="Sushi_SCR_CCP_dom"/>
</dbReference>
<comment type="caution">
    <text evidence="2">Lacks conserved residue(s) required for the propagation of feature annotation.</text>
</comment>
<dbReference type="AlphaFoldDB" id="A0A8X6T3Q3"/>
<dbReference type="SMART" id="SM00032">
    <property type="entry name" value="CCP"/>
    <property type="match status" value="1"/>
</dbReference>
<keyword evidence="1" id="KW-1015">Disulfide bond</keyword>
<dbReference type="CDD" id="cd00033">
    <property type="entry name" value="CCP"/>
    <property type="match status" value="1"/>
</dbReference>
<dbReference type="SUPFAM" id="SSF57535">
    <property type="entry name" value="Complement control module/SCR domain"/>
    <property type="match status" value="1"/>
</dbReference>
<sequence length="166" mass="19218">RYINSVPFDSVNKLANGTYEVSFNRKFVIQDYLNHTDISFRCFMMFLGTPWRSGIVHKMFGASGCKDPPIKIKHGFYNMTEDRSCWNYPTEGSRLQYHCDEGYQFVGSTFYSCTEGYWTPEDGVIFDGDYVDPICQSLTPETDKGPSCFNPNLMLILFLIAWTLYH</sequence>
<evidence type="ECO:0000313" key="4">
    <source>
        <dbReference type="EMBL" id="GFS78068.1"/>
    </source>
</evidence>
<evidence type="ECO:0000259" key="3">
    <source>
        <dbReference type="PROSITE" id="PS50923"/>
    </source>
</evidence>
<dbReference type="EMBL" id="BMAW01097131">
    <property type="protein sequence ID" value="GFS78068.1"/>
    <property type="molecule type" value="Genomic_DNA"/>
</dbReference>
<proteinExistence type="predicted"/>
<keyword evidence="2" id="KW-0768">Sushi</keyword>
<protein>
    <recommendedName>
        <fullName evidence="3">Sushi domain-containing protein</fullName>
    </recommendedName>
</protein>
<dbReference type="InterPro" id="IPR035976">
    <property type="entry name" value="Sushi/SCR/CCP_sf"/>
</dbReference>
<comment type="caution">
    <text evidence="4">The sequence shown here is derived from an EMBL/GenBank/DDBJ whole genome shotgun (WGS) entry which is preliminary data.</text>
</comment>
<name>A0A8X6T3Q3_NEPPI</name>
<reference evidence="4" key="1">
    <citation type="submission" date="2020-08" db="EMBL/GenBank/DDBJ databases">
        <title>Multicomponent nature underlies the extraordinary mechanical properties of spider dragline silk.</title>
        <authorList>
            <person name="Kono N."/>
            <person name="Nakamura H."/>
            <person name="Mori M."/>
            <person name="Yoshida Y."/>
            <person name="Ohtoshi R."/>
            <person name="Malay A.D."/>
            <person name="Moran D.A.P."/>
            <person name="Tomita M."/>
            <person name="Numata K."/>
            <person name="Arakawa K."/>
        </authorList>
    </citation>
    <scope>NUCLEOTIDE SEQUENCE</scope>
</reference>
<gene>
    <name evidence="4" type="primary">NCL1_32158</name>
    <name evidence="4" type="ORF">NPIL_583101</name>
</gene>
<organism evidence="4 5">
    <name type="scientific">Nephila pilipes</name>
    <name type="common">Giant wood spider</name>
    <name type="synonym">Nephila maculata</name>
    <dbReference type="NCBI Taxonomy" id="299642"/>
    <lineage>
        <taxon>Eukaryota</taxon>
        <taxon>Metazoa</taxon>
        <taxon>Ecdysozoa</taxon>
        <taxon>Arthropoda</taxon>
        <taxon>Chelicerata</taxon>
        <taxon>Arachnida</taxon>
        <taxon>Araneae</taxon>
        <taxon>Araneomorphae</taxon>
        <taxon>Entelegynae</taxon>
        <taxon>Araneoidea</taxon>
        <taxon>Nephilidae</taxon>
        <taxon>Nephila</taxon>
    </lineage>
</organism>
<dbReference type="Pfam" id="PF00084">
    <property type="entry name" value="Sushi"/>
    <property type="match status" value="1"/>
</dbReference>